<evidence type="ECO:0000313" key="3">
    <source>
        <dbReference type="EMBL" id="RKX67593.1"/>
    </source>
</evidence>
<dbReference type="AlphaFoldDB" id="A0A660SA99"/>
<gene>
    <name evidence="3" type="ORF">DRP44_02070</name>
</gene>
<dbReference type="InterPro" id="IPR007346">
    <property type="entry name" value="Endonuclease-I"/>
</dbReference>
<name>A0A660SA99_UNCT6</name>
<keyword evidence="2" id="KW-0378">Hydrolase</keyword>
<dbReference type="SUPFAM" id="SSF54060">
    <property type="entry name" value="His-Me finger endonucleases"/>
    <property type="match status" value="1"/>
</dbReference>
<dbReference type="Proteomes" id="UP000282321">
    <property type="component" value="Unassembled WGS sequence"/>
</dbReference>
<evidence type="ECO:0000256" key="1">
    <source>
        <dbReference type="ARBA" id="ARBA00022722"/>
    </source>
</evidence>
<protein>
    <recommendedName>
        <fullName evidence="5">Endonuclease I</fullName>
    </recommendedName>
</protein>
<organism evidence="3 4">
    <name type="scientific">candidate division TA06 bacterium</name>
    <dbReference type="NCBI Taxonomy" id="2250710"/>
    <lineage>
        <taxon>Bacteria</taxon>
        <taxon>Bacteria division TA06</taxon>
    </lineage>
</organism>
<keyword evidence="1" id="KW-0540">Nuclease</keyword>
<dbReference type="GO" id="GO:0016787">
    <property type="term" value="F:hydrolase activity"/>
    <property type="evidence" value="ECO:0007669"/>
    <property type="project" value="UniProtKB-KW"/>
</dbReference>
<evidence type="ECO:0000313" key="4">
    <source>
        <dbReference type="Proteomes" id="UP000282321"/>
    </source>
</evidence>
<evidence type="ECO:0000256" key="2">
    <source>
        <dbReference type="ARBA" id="ARBA00022801"/>
    </source>
</evidence>
<sequence>MRKILFIVLFSIFVFIILKSDPIAPTLTGDELITYLVDNYKPAYTLGYNTARDTLYGVIDKHNDSLTGIYSGYTIYMQPGQDPSTWAYNNGIDCEHVWPKSMGAGYEPAKSNMHHLFPCKSNVNSSRGNDPFGECVDSLTDRWYRLDSTSYTIPTSYIDQWAEKDNDADLFEPRESVKGDIARCMFYFYTMYKQEFLDTTAGTPDTLFFELQKETLRGWNYNDPPDSIEVERTWKIANYQDNKPNPFVLDYTLVDRAYFPNAGIDKWHIKNNCSDKSIFVTSGNIHFSFYSTHTGRANIRIYSLSGREIDNIYKTINNKGQHYINYRVSGKLKNGVYYYILDMNSNNIQLGKIIYVK</sequence>
<dbReference type="PANTHER" id="PTHR33607:SF2">
    <property type="entry name" value="ENDONUCLEASE-1"/>
    <property type="match status" value="1"/>
</dbReference>
<accession>A0A660SA99</accession>
<dbReference type="PANTHER" id="PTHR33607">
    <property type="entry name" value="ENDONUCLEASE-1"/>
    <property type="match status" value="1"/>
</dbReference>
<evidence type="ECO:0008006" key="5">
    <source>
        <dbReference type="Google" id="ProtNLM"/>
    </source>
</evidence>
<comment type="caution">
    <text evidence="3">The sequence shown here is derived from an EMBL/GenBank/DDBJ whole genome shotgun (WGS) entry which is preliminary data.</text>
</comment>
<dbReference type="InterPro" id="IPR044925">
    <property type="entry name" value="His-Me_finger_sf"/>
</dbReference>
<reference evidence="3 4" key="1">
    <citation type="submission" date="2018-06" db="EMBL/GenBank/DDBJ databases">
        <title>Extensive metabolic versatility and redundancy in microbially diverse, dynamic hydrothermal sediments.</title>
        <authorList>
            <person name="Dombrowski N."/>
            <person name="Teske A."/>
            <person name="Baker B.J."/>
        </authorList>
    </citation>
    <scope>NUCLEOTIDE SEQUENCE [LARGE SCALE GENOMIC DNA]</scope>
    <source>
        <strain evidence="3">B35_G9</strain>
    </source>
</reference>
<dbReference type="EMBL" id="QNBC01000016">
    <property type="protein sequence ID" value="RKX67593.1"/>
    <property type="molecule type" value="Genomic_DNA"/>
</dbReference>
<dbReference type="GO" id="GO:0004518">
    <property type="term" value="F:nuclease activity"/>
    <property type="evidence" value="ECO:0007669"/>
    <property type="project" value="UniProtKB-KW"/>
</dbReference>
<dbReference type="Pfam" id="PF04231">
    <property type="entry name" value="Endonuclease_1"/>
    <property type="match status" value="1"/>
</dbReference>
<proteinExistence type="predicted"/>